<evidence type="ECO:0000256" key="1">
    <source>
        <dbReference type="SAM" id="SignalP"/>
    </source>
</evidence>
<dbReference type="AlphaFoldDB" id="A0A226HWF6"/>
<feature type="chain" id="PRO_5011968583" evidence="1">
    <location>
        <begin position="17"/>
        <end position="120"/>
    </location>
</feature>
<organism evidence="2 3">
    <name type="scientific">Flavobacterium oncorhynchi</name>
    <dbReference type="NCBI Taxonomy" id="728056"/>
    <lineage>
        <taxon>Bacteria</taxon>
        <taxon>Pseudomonadati</taxon>
        <taxon>Bacteroidota</taxon>
        <taxon>Flavobacteriia</taxon>
        <taxon>Flavobacteriales</taxon>
        <taxon>Flavobacteriaceae</taxon>
        <taxon>Flavobacterium</taxon>
    </lineage>
</organism>
<proteinExistence type="predicted"/>
<sequence>MKTLLLFLFFCAAANAQDKPIGNFEHRYFTDPAYDGFSFGQIFTLQLNQDNTYTLIEDIENDVLAEPTKIIGSYTYNERILTLQTPTIRAFKVNKKMTKLKAVQKTEAFGNKIREIYIKK</sequence>
<keyword evidence="3" id="KW-1185">Reference proteome</keyword>
<reference evidence="2 3" key="1">
    <citation type="submission" date="2016-11" db="EMBL/GenBank/DDBJ databases">
        <title>Whole genomes of Flavobacteriaceae.</title>
        <authorList>
            <person name="Stine C."/>
            <person name="Li C."/>
            <person name="Tadesse D."/>
        </authorList>
    </citation>
    <scope>NUCLEOTIDE SEQUENCE [LARGE SCALE GENOMIC DNA]</scope>
    <source>
        <strain evidence="2 3">CCUG 59446</strain>
    </source>
</reference>
<evidence type="ECO:0000313" key="3">
    <source>
        <dbReference type="Proteomes" id="UP000198336"/>
    </source>
</evidence>
<evidence type="ECO:0000313" key="2">
    <source>
        <dbReference type="EMBL" id="OXA98076.1"/>
    </source>
</evidence>
<name>A0A226HWF6_9FLAO</name>
<dbReference type="RefSeq" id="WP_089055207.1">
    <property type="nucleotide sequence ID" value="NZ_MUHA01000024.1"/>
</dbReference>
<dbReference type="EMBL" id="MUHA01000024">
    <property type="protein sequence ID" value="OXA98076.1"/>
    <property type="molecule type" value="Genomic_DNA"/>
</dbReference>
<comment type="caution">
    <text evidence="2">The sequence shown here is derived from an EMBL/GenBank/DDBJ whole genome shotgun (WGS) entry which is preliminary data.</text>
</comment>
<gene>
    <name evidence="2" type="ORF">B0A75_15535</name>
</gene>
<dbReference type="Proteomes" id="UP000198336">
    <property type="component" value="Unassembled WGS sequence"/>
</dbReference>
<accession>A0A226HWF6</accession>
<keyword evidence="1" id="KW-0732">Signal</keyword>
<feature type="signal peptide" evidence="1">
    <location>
        <begin position="1"/>
        <end position="16"/>
    </location>
</feature>
<protein>
    <submittedName>
        <fullName evidence="2">Uncharacterized protein</fullName>
    </submittedName>
</protein>